<evidence type="ECO:0000256" key="2">
    <source>
        <dbReference type="SAM" id="SignalP"/>
    </source>
</evidence>
<name>A0A517P809_9PLAN</name>
<feature type="region of interest" description="Disordered" evidence="1">
    <location>
        <begin position="51"/>
        <end position="95"/>
    </location>
</feature>
<dbReference type="EMBL" id="CP036265">
    <property type="protein sequence ID" value="QDT15508.1"/>
    <property type="molecule type" value="Genomic_DNA"/>
</dbReference>
<dbReference type="OrthoDB" id="211798at2"/>
<keyword evidence="4" id="KW-1185">Reference proteome</keyword>
<dbReference type="AlphaFoldDB" id="A0A517P809"/>
<organism evidence="3 4">
    <name type="scientific">Alienimonas californiensis</name>
    <dbReference type="NCBI Taxonomy" id="2527989"/>
    <lineage>
        <taxon>Bacteria</taxon>
        <taxon>Pseudomonadati</taxon>
        <taxon>Planctomycetota</taxon>
        <taxon>Planctomycetia</taxon>
        <taxon>Planctomycetales</taxon>
        <taxon>Planctomycetaceae</taxon>
        <taxon>Alienimonas</taxon>
    </lineage>
</organism>
<protein>
    <submittedName>
        <fullName evidence="3">Uncharacterized protein</fullName>
    </submittedName>
</protein>
<keyword evidence="2" id="KW-0732">Signal</keyword>
<feature type="chain" id="PRO_5021764570" evidence="2">
    <location>
        <begin position="28"/>
        <end position="197"/>
    </location>
</feature>
<dbReference type="KEGG" id="acaf:CA12_15930"/>
<accession>A0A517P809</accession>
<evidence type="ECO:0000313" key="3">
    <source>
        <dbReference type="EMBL" id="QDT15508.1"/>
    </source>
</evidence>
<sequence precursor="true">MTLRPFQVVGLGLLGTGAMLAFSPATAAGADLNQSADAPGVIVPRIPRRVAVQDEPTPDKPVPDAALEAPPDDGFSENGFGEESSVRRSSPDGTRILPRVTRDEYRAAYHAVPFSLAEHRANPGYRHAAAMKFLTGEYPPVPPATIAPPATAGPAFGVPGLGAPGFGPPPFVFDRVQGVVPTFVDRYQPPRVYLPGR</sequence>
<dbReference type="RefSeq" id="WP_145358383.1">
    <property type="nucleotide sequence ID" value="NZ_CP036265.1"/>
</dbReference>
<evidence type="ECO:0000313" key="4">
    <source>
        <dbReference type="Proteomes" id="UP000318741"/>
    </source>
</evidence>
<dbReference type="Proteomes" id="UP000318741">
    <property type="component" value="Chromosome"/>
</dbReference>
<gene>
    <name evidence="3" type="ORF">CA12_15930</name>
</gene>
<evidence type="ECO:0000256" key="1">
    <source>
        <dbReference type="SAM" id="MobiDB-lite"/>
    </source>
</evidence>
<proteinExistence type="predicted"/>
<feature type="signal peptide" evidence="2">
    <location>
        <begin position="1"/>
        <end position="27"/>
    </location>
</feature>
<reference evidence="3 4" key="1">
    <citation type="submission" date="2019-02" db="EMBL/GenBank/DDBJ databases">
        <title>Deep-cultivation of Planctomycetes and their phenomic and genomic characterization uncovers novel biology.</title>
        <authorList>
            <person name="Wiegand S."/>
            <person name="Jogler M."/>
            <person name="Boedeker C."/>
            <person name="Pinto D."/>
            <person name="Vollmers J."/>
            <person name="Rivas-Marin E."/>
            <person name="Kohn T."/>
            <person name="Peeters S.H."/>
            <person name="Heuer A."/>
            <person name="Rast P."/>
            <person name="Oberbeckmann S."/>
            <person name="Bunk B."/>
            <person name="Jeske O."/>
            <person name="Meyerdierks A."/>
            <person name="Storesund J.E."/>
            <person name="Kallscheuer N."/>
            <person name="Luecker S."/>
            <person name="Lage O.M."/>
            <person name="Pohl T."/>
            <person name="Merkel B.J."/>
            <person name="Hornburger P."/>
            <person name="Mueller R.-W."/>
            <person name="Bruemmer F."/>
            <person name="Labrenz M."/>
            <person name="Spormann A.M."/>
            <person name="Op den Camp H."/>
            <person name="Overmann J."/>
            <person name="Amann R."/>
            <person name="Jetten M.S.M."/>
            <person name="Mascher T."/>
            <person name="Medema M.H."/>
            <person name="Devos D.P."/>
            <person name="Kaster A.-K."/>
            <person name="Ovreas L."/>
            <person name="Rohde M."/>
            <person name="Galperin M.Y."/>
            <person name="Jogler C."/>
        </authorList>
    </citation>
    <scope>NUCLEOTIDE SEQUENCE [LARGE SCALE GENOMIC DNA]</scope>
    <source>
        <strain evidence="3 4">CA12</strain>
    </source>
</reference>